<dbReference type="GO" id="GO:0005829">
    <property type="term" value="C:cytosol"/>
    <property type="evidence" value="ECO:0007669"/>
    <property type="project" value="TreeGrafter"/>
</dbReference>
<evidence type="ECO:0000259" key="2">
    <source>
        <dbReference type="SMART" id="SM01017"/>
    </source>
</evidence>
<comment type="caution">
    <text evidence="3">The sequence shown here is derived from an EMBL/GenBank/DDBJ whole genome shotgun (WGS) entry which is preliminary data.</text>
</comment>
<dbReference type="GO" id="GO:0070086">
    <property type="term" value="P:ubiquitin-dependent endocytosis"/>
    <property type="evidence" value="ECO:0007669"/>
    <property type="project" value="TreeGrafter"/>
</dbReference>
<dbReference type="GO" id="GO:0005886">
    <property type="term" value="C:plasma membrane"/>
    <property type="evidence" value="ECO:0007669"/>
    <property type="project" value="TreeGrafter"/>
</dbReference>
<evidence type="ECO:0000313" key="4">
    <source>
        <dbReference type="Proteomes" id="UP000605846"/>
    </source>
</evidence>
<dbReference type="SMART" id="SM01017">
    <property type="entry name" value="Arrestin_C"/>
    <property type="match status" value="1"/>
</dbReference>
<keyword evidence="4" id="KW-1185">Reference proteome</keyword>
<gene>
    <name evidence="3" type="ORF">EC973_001414</name>
</gene>
<accession>A0A8H7BI02</accession>
<dbReference type="GO" id="GO:0030674">
    <property type="term" value="F:protein-macromolecule adaptor activity"/>
    <property type="evidence" value="ECO:0007669"/>
    <property type="project" value="TreeGrafter"/>
</dbReference>
<sequence length="538" mass="60456">MAKLISNKNPLSVVLDEPVLYLEDTLGSVMVRGEVIGHFTKDTAIQGPIELVFEGIQRYNPWPEIMRNRPLGDPIETTLQVTELSLLPPNSQGIIPAGIHRFPFEFPIPASLPTTVSIPERLEIFYRLTATIRRSQSSEHQWIDWALRPVHKKKLTAAAHIRLIHAVPSAIMNNNNTTDDHYYLLQHDPWNLRSLTAPGHHRLSLDEQYDRLANALVGRTSDNLDHSNLEKTQGIRYRLHVDRTAIALGTRVGIDVMIEPTLSRAKIRSIKLLIAETREYSMKIPGDHGLEGETRRANEAAHMILKWAYGSSPTKSTTTTTTSSSSSLNPAKSYVYHGRANDPCRYSSLCKRNLNFDTGDGKDEEEEEEEDAIARGPLVNLKELDQTVDVGDYFDGRFIMPVPKCSNVLLHPSMESDAVKIHHWLRLSVIVECNDQPLEITLEAPMRMLDCRLVADDERQTILPPPPSYSPTHTTSTSPTAASCDYSFWEQRQPITMDTVWGSCHLCPCQVKAHAAKRSSTSPCTLHERGPPPSYSEQ</sequence>
<dbReference type="PANTHER" id="PTHR11188">
    <property type="entry name" value="ARRESTIN DOMAIN CONTAINING PROTEIN"/>
    <property type="match status" value="1"/>
</dbReference>
<protein>
    <recommendedName>
        <fullName evidence="2">Arrestin C-terminal-like domain-containing protein</fullName>
    </recommendedName>
</protein>
<feature type="domain" description="Arrestin C-terminal-like" evidence="2">
    <location>
        <begin position="231"/>
        <end position="453"/>
    </location>
</feature>
<dbReference type="InterPro" id="IPR050357">
    <property type="entry name" value="Arrestin_domain-protein"/>
</dbReference>
<feature type="region of interest" description="Disordered" evidence="1">
    <location>
        <begin position="460"/>
        <end position="479"/>
    </location>
</feature>
<dbReference type="OrthoDB" id="2238745at2759"/>
<reference evidence="3" key="1">
    <citation type="submission" date="2020-01" db="EMBL/GenBank/DDBJ databases">
        <title>Genome Sequencing of Three Apophysomyces-Like Fungal Strains Confirms a Novel Fungal Genus in the Mucoromycota with divergent Burkholderia-like Endosymbiotic Bacteria.</title>
        <authorList>
            <person name="Stajich J.E."/>
            <person name="Macias A.M."/>
            <person name="Carter-House D."/>
            <person name="Lovett B."/>
            <person name="Kasson L.R."/>
            <person name="Berry K."/>
            <person name="Grigoriev I."/>
            <person name="Chang Y."/>
            <person name="Spatafora J."/>
            <person name="Kasson M.T."/>
        </authorList>
    </citation>
    <scope>NUCLEOTIDE SEQUENCE</scope>
    <source>
        <strain evidence="3">NRRL A-21654</strain>
    </source>
</reference>
<name>A0A8H7BI02_9FUNG</name>
<dbReference type="Pfam" id="PF00339">
    <property type="entry name" value="Arrestin_N"/>
    <property type="match status" value="1"/>
</dbReference>
<dbReference type="AlphaFoldDB" id="A0A8H7BI02"/>
<evidence type="ECO:0000313" key="3">
    <source>
        <dbReference type="EMBL" id="KAF7724081.1"/>
    </source>
</evidence>
<dbReference type="GO" id="GO:0031625">
    <property type="term" value="F:ubiquitin protein ligase binding"/>
    <property type="evidence" value="ECO:0007669"/>
    <property type="project" value="TreeGrafter"/>
</dbReference>
<dbReference type="Proteomes" id="UP000605846">
    <property type="component" value="Unassembled WGS sequence"/>
</dbReference>
<dbReference type="InterPro" id="IPR014752">
    <property type="entry name" value="Arrestin-like_C"/>
</dbReference>
<dbReference type="InterPro" id="IPR011022">
    <property type="entry name" value="Arrestin_C-like"/>
</dbReference>
<evidence type="ECO:0000256" key="1">
    <source>
        <dbReference type="SAM" id="MobiDB-lite"/>
    </source>
</evidence>
<organism evidence="3 4">
    <name type="scientific">Apophysomyces ossiformis</name>
    <dbReference type="NCBI Taxonomy" id="679940"/>
    <lineage>
        <taxon>Eukaryota</taxon>
        <taxon>Fungi</taxon>
        <taxon>Fungi incertae sedis</taxon>
        <taxon>Mucoromycota</taxon>
        <taxon>Mucoromycotina</taxon>
        <taxon>Mucoromycetes</taxon>
        <taxon>Mucorales</taxon>
        <taxon>Mucorineae</taxon>
        <taxon>Mucoraceae</taxon>
        <taxon>Apophysomyces</taxon>
    </lineage>
</organism>
<dbReference type="Gene3D" id="2.60.40.640">
    <property type="match status" value="1"/>
</dbReference>
<dbReference type="PANTHER" id="PTHR11188:SF17">
    <property type="entry name" value="FI21816P1"/>
    <property type="match status" value="1"/>
</dbReference>
<dbReference type="InterPro" id="IPR011021">
    <property type="entry name" value="Arrestin-like_N"/>
</dbReference>
<dbReference type="EMBL" id="JABAYA010000130">
    <property type="protein sequence ID" value="KAF7724081.1"/>
    <property type="molecule type" value="Genomic_DNA"/>
</dbReference>
<feature type="compositionally biased region" description="Low complexity" evidence="1">
    <location>
        <begin position="470"/>
        <end position="479"/>
    </location>
</feature>
<proteinExistence type="predicted"/>